<evidence type="ECO:0008006" key="3">
    <source>
        <dbReference type="Google" id="ProtNLM"/>
    </source>
</evidence>
<dbReference type="SUPFAM" id="SSF54277">
    <property type="entry name" value="CAD &amp; PB1 domains"/>
    <property type="match status" value="1"/>
</dbReference>
<organism evidence="1 2">
    <name type="scientific">Parelaphostrongylus tenuis</name>
    <name type="common">Meningeal worm</name>
    <dbReference type="NCBI Taxonomy" id="148309"/>
    <lineage>
        <taxon>Eukaryota</taxon>
        <taxon>Metazoa</taxon>
        <taxon>Ecdysozoa</taxon>
        <taxon>Nematoda</taxon>
        <taxon>Chromadorea</taxon>
        <taxon>Rhabditida</taxon>
        <taxon>Rhabditina</taxon>
        <taxon>Rhabditomorpha</taxon>
        <taxon>Strongyloidea</taxon>
        <taxon>Metastrongylidae</taxon>
        <taxon>Parelaphostrongylus</taxon>
    </lineage>
</organism>
<reference evidence="1" key="1">
    <citation type="submission" date="2021-06" db="EMBL/GenBank/DDBJ databases">
        <title>Parelaphostrongylus tenuis whole genome reference sequence.</title>
        <authorList>
            <person name="Garwood T.J."/>
            <person name="Larsen P.A."/>
            <person name="Fountain-Jones N.M."/>
            <person name="Garbe J.R."/>
            <person name="Macchietto M.G."/>
            <person name="Kania S.A."/>
            <person name="Gerhold R.W."/>
            <person name="Richards J.E."/>
            <person name="Wolf T.M."/>
        </authorList>
    </citation>
    <scope>NUCLEOTIDE SEQUENCE</scope>
    <source>
        <strain evidence="1">MNPRO001-30</strain>
        <tissue evidence="1">Meninges</tissue>
    </source>
</reference>
<proteinExistence type="predicted"/>
<sequence length="105" mass="12356">MDIQSTSKYITPTYCENDEMKNMVQEIKNLISSRRPPVNRDLLKIKMEYCGEKRCIEMVRPVSMKVLQSHLHRKYGKDISMYCQQEGEHMILVASQDDLDRAIKC</sequence>
<dbReference type="EMBL" id="JAHQIW010002570">
    <property type="protein sequence ID" value="KAJ1355752.1"/>
    <property type="molecule type" value="Genomic_DNA"/>
</dbReference>
<accession>A0AAD5QMH5</accession>
<gene>
    <name evidence="1" type="ORF">KIN20_013286</name>
</gene>
<dbReference type="Gene3D" id="3.10.20.90">
    <property type="entry name" value="Phosphatidylinositol 3-kinase Catalytic Subunit, Chain A, domain 1"/>
    <property type="match status" value="1"/>
</dbReference>
<comment type="caution">
    <text evidence="1">The sequence shown here is derived from an EMBL/GenBank/DDBJ whole genome shotgun (WGS) entry which is preliminary data.</text>
</comment>
<evidence type="ECO:0000313" key="2">
    <source>
        <dbReference type="Proteomes" id="UP001196413"/>
    </source>
</evidence>
<keyword evidence="2" id="KW-1185">Reference proteome</keyword>
<dbReference type="AlphaFoldDB" id="A0AAD5QMH5"/>
<name>A0AAD5QMH5_PARTN</name>
<evidence type="ECO:0000313" key="1">
    <source>
        <dbReference type="EMBL" id="KAJ1355752.1"/>
    </source>
</evidence>
<protein>
    <recommendedName>
        <fullName evidence="3">PB1 domain-containing protein</fullName>
    </recommendedName>
</protein>
<dbReference type="Proteomes" id="UP001196413">
    <property type="component" value="Unassembled WGS sequence"/>
</dbReference>